<proteinExistence type="inferred from homology"/>
<feature type="compositionally biased region" description="Acidic residues" evidence="5">
    <location>
        <begin position="229"/>
        <end position="240"/>
    </location>
</feature>
<dbReference type="Gene3D" id="3.90.1410.10">
    <property type="entry name" value="set domain protein methyltransferase, domain 1"/>
    <property type="match status" value="2"/>
</dbReference>
<feature type="region of interest" description="Disordered" evidence="5">
    <location>
        <begin position="225"/>
        <end position="275"/>
    </location>
</feature>
<keyword evidence="2 4" id="KW-0808">Transferase</keyword>
<dbReference type="SUPFAM" id="SSF82199">
    <property type="entry name" value="SET domain"/>
    <property type="match status" value="2"/>
</dbReference>
<dbReference type="Gene3D" id="3.90.1420.10">
    <property type="entry name" value="Rubisco LSMT, substrate-binding domain"/>
    <property type="match status" value="1"/>
</dbReference>
<feature type="compositionally biased region" description="Acidic residues" evidence="5">
    <location>
        <begin position="261"/>
        <end position="275"/>
    </location>
</feature>
<dbReference type="Pfam" id="PF09273">
    <property type="entry name" value="Rubis-subs-bind"/>
    <property type="match status" value="1"/>
</dbReference>
<dbReference type="EMBL" id="JASJQH010000885">
    <property type="protein sequence ID" value="KAK9762632.1"/>
    <property type="molecule type" value="Genomic_DNA"/>
</dbReference>
<keyword evidence="8" id="KW-1185">Reference proteome</keyword>
<evidence type="ECO:0000313" key="7">
    <source>
        <dbReference type="EMBL" id="KAK9762632.1"/>
    </source>
</evidence>
<dbReference type="InterPro" id="IPR015353">
    <property type="entry name" value="Rubisco_LSMT_subst-bd"/>
</dbReference>
<evidence type="ECO:0000256" key="3">
    <source>
        <dbReference type="ARBA" id="ARBA00022691"/>
    </source>
</evidence>
<feature type="region of interest" description="Disordered" evidence="5">
    <location>
        <begin position="360"/>
        <end position="405"/>
    </location>
</feature>
<dbReference type="EC" id="2.1.1.-" evidence="4"/>
<dbReference type="CDD" id="cd10527">
    <property type="entry name" value="SET_LSMT"/>
    <property type="match status" value="1"/>
</dbReference>
<evidence type="ECO:0000256" key="2">
    <source>
        <dbReference type="ARBA" id="ARBA00022679"/>
    </source>
</evidence>
<comment type="caution">
    <text evidence="7">The sequence shown here is derived from an EMBL/GenBank/DDBJ whole genome shotgun (WGS) entry which is preliminary data.</text>
</comment>
<sequence>MSSNSSKLETLKEWLSENEIWYDPEVLEIREDGGQYSVWGKSGVPAGEKACIIPKPAVLSTQTTGIANILQDEEIGGGVALTLSLLFEYSQGEDSPWHGYIQSLPKSEDLPILWSDEEVKLLEGTEIHESIGKEKIDLKDDYENLVMPILEKYPTLFPKDIFTFENFLNASTVVASRAFQVDDYHGDALLPLADLFNHKTADENLHIETNENVCEACGAFGPCEHDMYSDDEEDEEEEAPELVKSSQAKAENGSGDTKGEESEEDEEGYESDMDDDIIMSIVKPIEKNKQVFNTYGEHPNVYLLSKYGFAEEHNPYDFVAVDLETVQLLCAKTVGNDVASERFDFYEEVGQELVMQFLPQEDEDDEETPDDEEMADYEEISGDEMDEEEEGEGEEEEEEDDEDQGIYYQIQSDGTFDRELIYMLHVVCMEAPLFKKLSKDPSQAHQYISTLKDMLDQEELGKKSKKRKSGKPAFSGNPLVWKLLKDLITYRAKCYTPVTTLEEDTTRLQKTGNVREKYALIIRTSEKTILEKACERYSRFLERSQAKSRK</sequence>
<dbReference type="PANTHER" id="PTHR13271">
    <property type="entry name" value="UNCHARACTERIZED PUTATIVE METHYLTRANSFERASE"/>
    <property type="match status" value="1"/>
</dbReference>
<feature type="compositionally biased region" description="Acidic residues" evidence="5">
    <location>
        <begin position="360"/>
        <end position="404"/>
    </location>
</feature>
<keyword evidence="3 4" id="KW-0949">S-adenosyl-L-methionine</keyword>
<organism evidence="7 8">
    <name type="scientific">Basidiobolus ranarum</name>
    <dbReference type="NCBI Taxonomy" id="34480"/>
    <lineage>
        <taxon>Eukaryota</taxon>
        <taxon>Fungi</taxon>
        <taxon>Fungi incertae sedis</taxon>
        <taxon>Zoopagomycota</taxon>
        <taxon>Entomophthoromycotina</taxon>
        <taxon>Basidiobolomycetes</taxon>
        <taxon>Basidiobolales</taxon>
        <taxon>Basidiobolaceae</taxon>
        <taxon>Basidiobolus</taxon>
    </lineage>
</organism>
<gene>
    <name evidence="7" type="ORF">K7432_011450</name>
</gene>
<comment type="similarity">
    <text evidence="4">Belongs to the class V-like SAM-binding methyltransferase superfamily. Histone-lysine methyltransferase family. SETD6 subfamily.</text>
</comment>
<dbReference type="InterPro" id="IPR011383">
    <property type="entry name" value="N-lys_methylase_SETD6"/>
</dbReference>
<evidence type="ECO:0000256" key="5">
    <source>
        <dbReference type="SAM" id="MobiDB-lite"/>
    </source>
</evidence>
<dbReference type="SUPFAM" id="SSF81822">
    <property type="entry name" value="RuBisCo LSMT C-terminal, substrate-binding domain"/>
    <property type="match status" value="1"/>
</dbReference>
<keyword evidence="1 4" id="KW-0489">Methyltransferase</keyword>
<dbReference type="InterPro" id="IPR046341">
    <property type="entry name" value="SET_dom_sf"/>
</dbReference>
<accession>A0ABR2WMB0</accession>
<evidence type="ECO:0000256" key="1">
    <source>
        <dbReference type="ARBA" id="ARBA00022603"/>
    </source>
</evidence>
<comment type="function">
    <text evidence="4">S-adenosyl-L-methionine-dependent protein-lysine N-methyltransferase that monomethylates 60S ribosomal protein L42.</text>
</comment>
<evidence type="ECO:0000259" key="6">
    <source>
        <dbReference type="Pfam" id="PF09273"/>
    </source>
</evidence>
<dbReference type="Proteomes" id="UP001479436">
    <property type="component" value="Unassembled WGS sequence"/>
</dbReference>
<dbReference type="InterPro" id="IPR050600">
    <property type="entry name" value="SETD3_SETD6_MTase"/>
</dbReference>
<name>A0ABR2WMB0_9FUNG</name>
<feature type="domain" description="Rubisco LSMT substrate-binding" evidence="6">
    <location>
        <begin position="414"/>
        <end position="530"/>
    </location>
</feature>
<evidence type="ECO:0000313" key="8">
    <source>
        <dbReference type="Proteomes" id="UP001479436"/>
    </source>
</evidence>
<dbReference type="PANTHER" id="PTHR13271:SF34">
    <property type="entry name" value="N-LYSINE METHYLTRANSFERASE SETD6"/>
    <property type="match status" value="1"/>
</dbReference>
<evidence type="ECO:0000256" key="4">
    <source>
        <dbReference type="PIRNR" id="PIRNR011771"/>
    </source>
</evidence>
<keyword evidence="4" id="KW-0539">Nucleus</keyword>
<comment type="subcellular location">
    <subcellularLocation>
        <location evidence="4">Nucleus</location>
    </subcellularLocation>
</comment>
<reference evidence="7 8" key="1">
    <citation type="submission" date="2023-04" db="EMBL/GenBank/DDBJ databases">
        <title>Genome of Basidiobolus ranarum AG-B5.</title>
        <authorList>
            <person name="Stajich J.E."/>
            <person name="Carter-House D."/>
            <person name="Gryganskyi A."/>
        </authorList>
    </citation>
    <scope>NUCLEOTIDE SEQUENCE [LARGE SCALE GENOMIC DNA]</scope>
    <source>
        <strain evidence="7 8">AG-B5</strain>
    </source>
</reference>
<dbReference type="PIRSF" id="PIRSF011771">
    <property type="entry name" value="RMS1_SET"/>
    <property type="match status" value="1"/>
</dbReference>
<protein>
    <recommendedName>
        <fullName evidence="4">Ribosomal lysine N-methyltransferase 4</fullName>
        <ecNumber evidence="4">2.1.1.-</ecNumber>
    </recommendedName>
</protein>
<dbReference type="InterPro" id="IPR036464">
    <property type="entry name" value="Rubisco_LSMT_subst-bd_sf"/>
</dbReference>